<proteinExistence type="predicted"/>
<dbReference type="EMBL" id="WKFB01000006">
    <property type="protein sequence ID" value="KAF6739382.1"/>
    <property type="molecule type" value="Genomic_DNA"/>
</dbReference>
<evidence type="ECO:0000313" key="1">
    <source>
        <dbReference type="EMBL" id="KAF6739382.1"/>
    </source>
</evidence>
<evidence type="ECO:0000313" key="2">
    <source>
        <dbReference type="Proteomes" id="UP000646548"/>
    </source>
</evidence>
<protein>
    <submittedName>
        <fullName evidence="1">Uncharacterized protein</fullName>
    </submittedName>
</protein>
<gene>
    <name evidence="1" type="ORF">FQA47_018209</name>
</gene>
<name>A0A834FVC7_ORYME</name>
<sequence>MSARRVPASLGLSSRFNTFLVLRETAALMDQQTKDFHSRAAFMSSSWFPITRRVFTLVLVKFPSLIICRKKTKNRYVFLGSPAAAVRYRPVLSDWSLMEAV</sequence>
<reference evidence="1" key="1">
    <citation type="journal article" name="BMC Genomics">
        <title>Long-read sequencing and de novo genome assembly of marine medaka (Oryzias melastigma).</title>
        <authorList>
            <person name="Liang P."/>
            <person name="Saqib H.S.A."/>
            <person name="Ni X."/>
            <person name="Shen Y."/>
        </authorList>
    </citation>
    <scope>NUCLEOTIDE SEQUENCE</scope>
    <source>
        <strain evidence="1">Bigg-433</strain>
    </source>
</reference>
<dbReference type="Proteomes" id="UP000646548">
    <property type="component" value="Unassembled WGS sequence"/>
</dbReference>
<comment type="caution">
    <text evidence="1">The sequence shown here is derived from an EMBL/GenBank/DDBJ whole genome shotgun (WGS) entry which is preliminary data.</text>
</comment>
<organism evidence="1 2">
    <name type="scientific">Oryzias melastigma</name>
    <name type="common">Marine medaka</name>
    <dbReference type="NCBI Taxonomy" id="30732"/>
    <lineage>
        <taxon>Eukaryota</taxon>
        <taxon>Metazoa</taxon>
        <taxon>Chordata</taxon>
        <taxon>Craniata</taxon>
        <taxon>Vertebrata</taxon>
        <taxon>Euteleostomi</taxon>
        <taxon>Actinopterygii</taxon>
        <taxon>Neopterygii</taxon>
        <taxon>Teleostei</taxon>
        <taxon>Neoteleostei</taxon>
        <taxon>Acanthomorphata</taxon>
        <taxon>Ovalentaria</taxon>
        <taxon>Atherinomorphae</taxon>
        <taxon>Beloniformes</taxon>
        <taxon>Adrianichthyidae</taxon>
        <taxon>Oryziinae</taxon>
        <taxon>Oryzias</taxon>
    </lineage>
</organism>
<accession>A0A834FVC7</accession>
<dbReference type="AlphaFoldDB" id="A0A834FVC7"/>